<reference evidence="16 17" key="1">
    <citation type="journal article" date="2015" name="Genome Biol. Evol.">
        <title>Phylogenomic analyses indicate that early fungi evolved digesting cell walls of algal ancestors of land plants.</title>
        <authorList>
            <person name="Chang Y."/>
            <person name="Wang S."/>
            <person name="Sekimoto S."/>
            <person name="Aerts A.L."/>
            <person name="Choi C."/>
            <person name="Clum A."/>
            <person name="LaButti K.M."/>
            <person name="Lindquist E.A."/>
            <person name="Yee Ngan C."/>
            <person name="Ohm R.A."/>
            <person name="Salamov A.A."/>
            <person name="Grigoriev I.V."/>
            <person name="Spatafora J.W."/>
            <person name="Berbee M.L."/>
        </authorList>
    </citation>
    <scope>NUCLEOTIDE SEQUENCE [LARGE SCALE GENOMIC DNA]</scope>
    <source>
        <strain evidence="16 17">NRRL 28638</strain>
    </source>
</reference>
<keyword evidence="6" id="KW-0804">Transcription</keyword>
<dbReference type="InterPro" id="IPR001005">
    <property type="entry name" value="SANT/Myb"/>
</dbReference>
<evidence type="ECO:0000259" key="12">
    <source>
        <dbReference type="PROSITE" id="PS50135"/>
    </source>
</evidence>
<feature type="domain" description="ZZ-type" evidence="12">
    <location>
        <begin position="540"/>
        <end position="594"/>
    </location>
</feature>
<dbReference type="SMART" id="SM00291">
    <property type="entry name" value="ZnF_ZZ"/>
    <property type="match status" value="1"/>
</dbReference>
<keyword evidence="1" id="KW-0479">Metal-binding</keyword>
<keyword evidence="9" id="KW-0175">Coiled coil</keyword>
<dbReference type="GO" id="GO:0016514">
    <property type="term" value="C:SWI/SNF complex"/>
    <property type="evidence" value="ECO:0007669"/>
    <property type="project" value="TreeGrafter"/>
</dbReference>
<evidence type="ECO:0000256" key="8">
    <source>
        <dbReference type="PROSITE-ProRule" id="PRU00228"/>
    </source>
</evidence>
<gene>
    <name evidence="16" type="ORF">CONCODRAFT_86189</name>
</gene>
<dbReference type="PROSITE" id="PS52032">
    <property type="entry name" value="MARR_BRCT_CHROMO"/>
    <property type="match status" value="1"/>
</dbReference>
<feature type="coiled-coil region" evidence="9">
    <location>
        <begin position="753"/>
        <end position="790"/>
    </location>
</feature>
<organism evidence="16 17">
    <name type="scientific">Conidiobolus coronatus (strain ATCC 28846 / CBS 209.66 / NRRL 28638)</name>
    <name type="common">Delacroixia coronata</name>
    <dbReference type="NCBI Taxonomy" id="796925"/>
    <lineage>
        <taxon>Eukaryota</taxon>
        <taxon>Fungi</taxon>
        <taxon>Fungi incertae sedis</taxon>
        <taxon>Zoopagomycota</taxon>
        <taxon>Entomophthoromycotina</taxon>
        <taxon>Entomophthoromycetes</taxon>
        <taxon>Entomophthorales</taxon>
        <taxon>Ancylistaceae</taxon>
        <taxon>Conidiobolus</taxon>
    </lineage>
</organism>
<evidence type="ECO:0000256" key="1">
    <source>
        <dbReference type="ARBA" id="ARBA00022723"/>
    </source>
</evidence>
<dbReference type="InterPro" id="IPR036420">
    <property type="entry name" value="BRCT_dom_sf"/>
</dbReference>
<evidence type="ECO:0000313" key="17">
    <source>
        <dbReference type="Proteomes" id="UP000070444"/>
    </source>
</evidence>
<dbReference type="SUPFAM" id="SSF46689">
    <property type="entry name" value="Homeodomain-like"/>
    <property type="match status" value="2"/>
</dbReference>
<dbReference type="InterPro" id="IPR032451">
    <property type="entry name" value="SMARCC_C"/>
</dbReference>
<dbReference type="AlphaFoldDB" id="A0A137P243"/>
<dbReference type="Pfam" id="PF04433">
    <property type="entry name" value="SWIRM"/>
    <property type="match status" value="1"/>
</dbReference>
<dbReference type="PANTHER" id="PTHR12802">
    <property type="entry name" value="SWI/SNF COMPLEX-RELATED"/>
    <property type="match status" value="1"/>
</dbReference>
<feature type="domain" description="SANT" evidence="14">
    <location>
        <begin position="596"/>
        <end position="647"/>
    </location>
</feature>
<evidence type="ECO:0000259" key="13">
    <source>
        <dbReference type="PROSITE" id="PS50934"/>
    </source>
</evidence>
<dbReference type="InterPro" id="IPR000433">
    <property type="entry name" value="Znf_ZZ"/>
</dbReference>
<proteinExistence type="predicted"/>
<accession>A0A137P243</accession>
<dbReference type="Gene3D" id="1.10.10.10">
    <property type="entry name" value="Winged helix-like DNA-binding domain superfamily/Winged helix DNA-binding domain"/>
    <property type="match status" value="1"/>
</dbReference>
<protein>
    <submittedName>
        <fullName evidence="16">SWIRM-domain-containing protein</fullName>
    </submittedName>
</protein>
<name>A0A137P243_CONC2</name>
<keyword evidence="2 8" id="KW-0863">Zinc-finger</keyword>
<evidence type="ECO:0000256" key="2">
    <source>
        <dbReference type="ARBA" id="ARBA00022771"/>
    </source>
</evidence>
<dbReference type="PROSITE" id="PS50135">
    <property type="entry name" value="ZF_ZZ_2"/>
    <property type="match status" value="1"/>
</dbReference>
<dbReference type="Pfam" id="PF16495">
    <property type="entry name" value="SWIRM-assoc_1"/>
    <property type="match status" value="1"/>
</dbReference>
<dbReference type="InterPro" id="IPR017884">
    <property type="entry name" value="SANT_dom"/>
</dbReference>
<dbReference type="Pfam" id="PF00249">
    <property type="entry name" value="Myb_DNA-binding"/>
    <property type="match status" value="1"/>
</dbReference>
<keyword evidence="7" id="KW-0539">Nucleus</keyword>
<sequence length="831" mass="93853">MTESRLEYSAVISSLNTSAWWSELKDKIEPIFQSELPTQTNITQQTIVNLITSLVDFYKNSTKNSDSKTPLLKLPIQFLLVNSSNSTHFLAFLKSSCQFLNTKNVTIGDIKNQTNDFLYSWCDYLISELSKINLLKAHKIAFDSEISEDLKAQLEASLKSIQGFEIVSIDNNPTHIIINRTLSLPPIKPNQYKVIELKDDQALIQYLYLPDSFSEWKSKDEALNPTTTPTSTEPYKVSYDWVKDSCEHQQWISENDYVINEENRDLLKRAPEDEESSNKKPKFETENINGSHEDENLSKENASYINTEADSVQEITIADEAAKATTRTKRNELEPLKNGELSNVPPEDDLAQKATQEDGVLDKAKKYLAEQIHEVFIPSYSAWFNMDTIHDIEKKALPEFFSGLNRSKTPTVYKESRDFMINTFRLNPNEYLTVTSCRRVLPTDVATVIRLHAFLEQWGLINYKVDPETRPSTVVPPFTGHFQVTADTPKGLQPFQPFTTPNSASHPAHPANIDTRAQNTQPAANLELRRSIYKAVESPKASHNCSTCSVDCSKLRYHNLKDKTLNLCSSCYLEGRFPSNTSSGDFIRMEEPNVDIESNDWTDQETLLLLEGLEMYQEDWNKVAEHVGTRDAKQCILQFLKLPIEDPYLEPSTQSGASDPLQYQRLPFSQTDNPVMSVVAFLASAVNPGVAAAAAQSALKHLTASEEGKSSNPEDAIQQSTVEKAAAAALGAAAAKANVLAQYEDKEIQRLVHATVEAQLMKIELKLSQFEELERLMEKEKQDLDRQRTQLYHDYLKLKQTTVAPVTNQEETFTNGVSHTINEQPSGNNMY</sequence>
<dbReference type="GO" id="GO:0008270">
    <property type="term" value="F:zinc ion binding"/>
    <property type="evidence" value="ECO:0007669"/>
    <property type="project" value="UniProtKB-KW"/>
</dbReference>
<dbReference type="PROSITE" id="PS50934">
    <property type="entry name" value="SWIRM"/>
    <property type="match status" value="1"/>
</dbReference>
<evidence type="ECO:0000259" key="11">
    <source>
        <dbReference type="PROSITE" id="PS50090"/>
    </source>
</evidence>
<dbReference type="GO" id="GO:0003677">
    <property type="term" value="F:DNA binding"/>
    <property type="evidence" value="ECO:0007669"/>
    <property type="project" value="UniProtKB-KW"/>
</dbReference>
<evidence type="ECO:0000256" key="3">
    <source>
        <dbReference type="ARBA" id="ARBA00022833"/>
    </source>
</evidence>
<evidence type="ECO:0000256" key="9">
    <source>
        <dbReference type="SAM" id="Coils"/>
    </source>
</evidence>
<feature type="region of interest" description="Disordered" evidence="10">
    <location>
        <begin position="268"/>
        <end position="295"/>
    </location>
</feature>
<dbReference type="EMBL" id="KQ964553">
    <property type="protein sequence ID" value="KXN68961.1"/>
    <property type="molecule type" value="Genomic_DNA"/>
</dbReference>
<keyword evidence="17" id="KW-1185">Reference proteome</keyword>
<feature type="domain" description="SWIRM" evidence="13">
    <location>
        <begin position="375"/>
        <end position="472"/>
    </location>
</feature>
<dbReference type="InterPro" id="IPR007526">
    <property type="entry name" value="SWIRM"/>
</dbReference>
<dbReference type="Proteomes" id="UP000070444">
    <property type="component" value="Unassembled WGS sequence"/>
</dbReference>
<dbReference type="CDD" id="cd02336">
    <property type="entry name" value="ZZ_RSC8"/>
    <property type="match status" value="1"/>
</dbReference>
<dbReference type="SUPFAM" id="SSF52113">
    <property type="entry name" value="BRCT domain"/>
    <property type="match status" value="1"/>
</dbReference>
<dbReference type="OrthoDB" id="118550at2759"/>
<evidence type="ECO:0000256" key="5">
    <source>
        <dbReference type="ARBA" id="ARBA00023125"/>
    </source>
</evidence>
<evidence type="ECO:0000256" key="4">
    <source>
        <dbReference type="ARBA" id="ARBA00023015"/>
    </source>
</evidence>
<feature type="domain" description="Chromo" evidence="15">
    <location>
        <begin position="1"/>
        <end position="278"/>
    </location>
</feature>
<dbReference type="GO" id="GO:0045893">
    <property type="term" value="P:positive regulation of DNA-templated transcription"/>
    <property type="evidence" value="ECO:0007669"/>
    <property type="project" value="TreeGrafter"/>
</dbReference>
<evidence type="ECO:0000256" key="10">
    <source>
        <dbReference type="SAM" id="MobiDB-lite"/>
    </source>
</evidence>
<dbReference type="InterPro" id="IPR041984">
    <property type="entry name" value="Rsc8/Ssr1/Ssr2_ZZ"/>
</dbReference>
<feature type="region of interest" description="Disordered" evidence="10">
    <location>
        <begin position="326"/>
        <end position="349"/>
    </location>
</feature>
<dbReference type="FunFam" id="1.10.10.10:FF:000020">
    <property type="entry name" value="SWI/SNF complex subunit SMARCC2 isoform c"/>
    <property type="match status" value="1"/>
</dbReference>
<dbReference type="InterPro" id="IPR009057">
    <property type="entry name" value="Homeodomain-like_sf"/>
</dbReference>
<dbReference type="CDD" id="cd00167">
    <property type="entry name" value="SANT"/>
    <property type="match status" value="1"/>
</dbReference>
<evidence type="ECO:0000256" key="6">
    <source>
        <dbReference type="ARBA" id="ARBA00023163"/>
    </source>
</evidence>
<evidence type="ECO:0000313" key="16">
    <source>
        <dbReference type="EMBL" id="KXN68961.1"/>
    </source>
</evidence>
<evidence type="ECO:0000259" key="14">
    <source>
        <dbReference type="PROSITE" id="PS51293"/>
    </source>
</evidence>
<keyword evidence="4" id="KW-0805">Transcription regulation</keyword>
<dbReference type="STRING" id="796925.A0A137P243"/>
<evidence type="ECO:0000259" key="15">
    <source>
        <dbReference type="PROSITE" id="PS52032"/>
    </source>
</evidence>
<dbReference type="FunFam" id="1.10.10.60:FF:000014">
    <property type="entry name" value="SWI/SNF complex subunit SMARCC2 isoform C"/>
    <property type="match status" value="1"/>
</dbReference>
<feature type="domain" description="Myb-like" evidence="11">
    <location>
        <begin position="593"/>
        <end position="643"/>
    </location>
</feature>
<dbReference type="PROSITE" id="PS50090">
    <property type="entry name" value="MYB_LIKE"/>
    <property type="match status" value="1"/>
</dbReference>
<dbReference type="PROSITE" id="PS51293">
    <property type="entry name" value="SANT"/>
    <property type="match status" value="1"/>
</dbReference>
<keyword evidence="3" id="KW-0862">Zinc</keyword>
<dbReference type="SMART" id="SM00717">
    <property type="entry name" value="SANT"/>
    <property type="match status" value="1"/>
</dbReference>
<dbReference type="PANTHER" id="PTHR12802:SF41">
    <property type="entry name" value="BRAHMA ASSOCIATED PROTEIN 155 KDA"/>
    <property type="match status" value="1"/>
</dbReference>
<keyword evidence="5" id="KW-0238">DNA-binding</keyword>
<dbReference type="GO" id="GO:0042393">
    <property type="term" value="F:histone binding"/>
    <property type="evidence" value="ECO:0007669"/>
    <property type="project" value="TreeGrafter"/>
</dbReference>
<dbReference type="InterPro" id="IPR036388">
    <property type="entry name" value="WH-like_DNA-bd_sf"/>
</dbReference>
<evidence type="ECO:0000256" key="7">
    <source>
        <dbReference type="ARBA" id="ARBA00023242"/>
    </source>
</evidence>
<dbReference type="InterPro" id="IPR049898">
    <property type="entry name" value="MARR_BRCT_CHROMO"/>
</dbReference>
<dbReference type="Gene3D" id="1.10.10.60">
    <property type="entry name" value="Homeodomain-like"/>
    <property type="match status" value="1"/>
</dbReference>